<protein>
    <recommendedName>
        <fullName evidence="8">Porphobilinogen deaminase</fullName>
        <shortName evidence="8">PBG</shortName>
        <ecNumber evidence="8">2.5.1.61</ecNumber>
    </recommendedName>
    <alternativeName>
        <fullName evidence="8">Hydroxymethylbilane synthase</fullName>
        <shortName evidence="8">HMBS</shortName>
    </alternativeName>
    <alternativeName>
        <fullName evidence="8">Pre-uroporphyrinogen synthase</fullName>
    </alternativeName>
</protein>
<comment type="pathway">
    <text evidence="2">Porphyrin-containing compound metabolism; protoporphyrin-IX biosynthesis; coproporphyrinogen-III from 5-aminolevulinate: step 2/4.</text>
</comment>
<gene>
    <name evidence="8 11" type="primary">hemC</name>
    <name evidence="11" type="ORF">GMD42_08360</name>
</gene>
<dbReference type="InterPro" id="IPR022418">
    <property type="entry name" value="Porphobilinogen_deaminase_C"/>
</dbReference>
<evidence type="ECO:0000256" key="3">
    <source>
        <dbReference type="ARBA" id="ARBA00005638"/>
    </source>
</evidence>
<comment type="miscellaneous">
    <text evidence="8">The porphobilinogen subunits are added to the dipyrromethane group.</text>
</comment>
<accession>A0A6I3S3U4</accession>
<evidence type="ECO:0000313" key="11">
    <source>
        <dbReference type="EMBL" id="MTU43634.1"/>
    </source>
</evidence>
<dbReference type="PANTHER" id="PTHR11557:SF0">
    <property type="entry name" value="PORPHOBILINOGEN DEAMINASE"/>
    <property type="match status" value="1"/>
</dbReference>
<feature type="domain" description="Porphobilinogen deaminase N-terminal" evidence="9">
    <location>
        <begin position="7"/>
        <end position="214"/>
    </location>
</feature>
<dbReference type="InterPro" id="IPR036803">
    <property type="entry name" value="Porphobilinogen_deaminase_C_sf"/>
</dbReference>
<dbReference type="AlphaFoldDB" id="A0A6I3S3U4"/>
<dbReference type="FunFam" id="3.40.190.10:FF:000005">
    <property type="entry name" value="Porphobilinogen deaminase"/>
    <property type="match status" value="1"/>
</dbReference>
<evidence type="ECO:0000259" key="10">
    <source>
        <dbReference type="Pfam" id="PF03900"/>
    </source>
</evidence>
<comment type="cofactor">
    <cofactor evidence="8">
        <name>dipyrromethane</name>
        <dbReference type="ChEBI" id="CHEBI:60342"/>
    </cofactor>
    <text evidence="8">Binds 1 dipyrromethane group covalently.</text>
</comment>
<dbReference type="EC" id="2.5.1.61" evidence="8"/>
<evidence type="ECO:0000256" key="1">
    <source>
        <dbReference type="ARBA" id="ARBA00002869"/>
    </source>
</evidence>
<dbReference type="Proteomes" id="UP000462362">
    <property type="component" value="Unassembled WGS sequence"/>
</dbReference>
<evidence type="ECO:0000313" key="12">
    <source>
        <dbReference type="Proteomes" id="UP000462362"/>
    </source>
</evidence>
<dbReference type="InterPro" id="IPR000860">
    <property type="entry name" value="HemC"/>
</dbReference>
<dbReference type="SUPFAM" id="SSF54782">
    <property type="entry name" value="Porphobilinogen deaminase (hydroxymethylbilane synthase), C-terminal domain"/>
    <property type="match status" value="1"/>
</dbReference>
<comment type="catalytic activity">
    <reaction evidence="7 8">
        <text>4 porphobilinogen + H2O = hydroxymethylbilane + 4 NH4(+)</text>
        <dbReference type="Rhea" id="RHEA:13185"/>
        <dbReference type="ChEBI" id="CHEBI:15377"/>
        <dbReference type="ChEBI" id="CHEBI:28938"/>
        <dbReference type="ChEBI" id="CHEBI:57845"/>
        <dbReference type="ChEBI" id="CHEBI:58126"/>
        <dbReference type="EC" id="2.5.1.61"/>
    </reaction>
</comment>
<keyword evidence="6 8" id="KW-0627">Porphyrin biosynthesis</keyword>
<feature type="modified residue" description="S-(dipyrrolylmethanemethyl)cysteine" evidence="8">
    <location>
        <position position="243"/>
    </location>
</feature>
<sequence length="310" mass="33838">MTQQDHLVIATRESPLALWQAKYVQSCLKEKFPELDVQLLGLTTKGDKILDVTLSKIGGKGLFVKELEAAMLEGKAQIAVHSLKDVPMDLLEPFTLAAVMVREDPRDAVVSHKYASLEEMPAGSVVGTSSLRRELMVRSRFPHLKVEMIRGNVGTRLSKLDNGQYDTLVMAAAGLKRLGLSDRIRSIIPPEVSLPAPGQGAIGIEAVGNDEMTQKYVEALNDEDTRLCTQAERAVSRALGGSCQVPLAAYATIDDGQMFLRALVGNHMTGEYVTAEYTGLANEPEENARKVLDQLIEKGAKRLLKEVLGK</sequence>
<evidence type="ECO:0000256" key="5">
    <source>
        <dbReference type="ARBA" id="ARBA00022679"/>
    </source>
</evidence>
<keyword evidence="5 8" id="KW-0808">Transferase</keyword>
<feature type="domain" description="Porphobilinogen deaminase C-terminal" evidence="10">
    <location>
        <begin position="227"/>
        <end position="295"/>
    </location>
</feature>
<dbReference type="GO" id="GO:0004418">
    <property type="term" value="F:hydroxymethylbilane synthase activity"/>
    <property type="evidence" value="ECO:0007669"/>
    <property type="project" value="UniProtKB-UniRule"/>
</dbReference>
<dbReference type="SUPFAM" id="SSF53850">
    <property type="entry name" value="Periplasmic binding protein-like II"/>
    <property type="match status" value="1"/>
</dbReference>
<comment type="similarity">
    <text evidence="3 8">Belongs to the HMBS family.</text>
</comment>
<dbReference type="Gene3D" id="3.40.190.10">
    <property type="entry name" value="Periplasmic binding protein-like II"/>
    <property type="match status" value="2"/>
</dbReference>
<dbReference type="PROSITE" id="PS00533">
    <property type="entry name" value="PORPHOBILINOGEN_DEAM"/>
    <property type="match status" value="1"/>
</dbReference>
<comment type="caution">
    <text evidence="11">The sequence shown here is derived from an EMBL/GenBank/DDBJ whole genome shotgun (WGS) entry which is preliminary data.</text>
</comment>
<dbReference type="Gene3D" id="3.30.160.40">
    <property type="entry name" value="Porphobilinogen deaminase, C-terminal domain"/>
    <property type="match status" value="1"/>
</dbReference>
<dbReference type="InterPro" id="IPR022417">
    <property type="entry name" value="Porphobilin_deaminase_N"/>
</dbReference>
<dbReference type="HAMAP" id="MF_00260">
    <property type="entry name" value="Porphobil_deam"/>
    <property type="match status" value="1"/>
</dbReference>
<dbReference type="UniPathway" id="UPA00251">
    <property type="reaction ID" value="UER00319"/>
</dbReference>
<evidence type="ECO:0000256" key="2">
    <source>
        <dbReference type="ARBA" id="ARBA00004735"/>
    </source>
</evidence>
<evidence type="ECO:0000256" key="4">
    <source>
        <dbReference type="ARBA" id="ARBA00011245"/>
    </source>
</evidence>
<reference evidence="11 12" key="1">
    <citation type="journal article" date="2019" name="Nat. Med.">
        <title>A library of human gut bacterial isolates paired with longitudinal multiomics data enables mechanistic microbiome research.</title>
        <authorList>
            <person name="Poyet M."/>
            <person name="Groussin M."/>
            <person name="Gibbons S.M."/>
            <person name="Avila-Pacheco J."/>
            <person name="Jiang X."/>
            <person name="Kearney S.M."/>
            <person name="Perrotta A.R."/>
            <person name="Berdy B."/>
            <person name="Zhao S."/>
            <person name="Lieberman T.D."/>
            <person name="Swanson P.K."/>
            <person name="Smith M."/>
            <person name="Roesemann S."/>
            <person name="Alexander J.E."/>
            <person name="Rich S.A."/>
            <person name="Livny J."/>
            <person name="Vlamakis H."/>
            <person name="Clish C."/>
            <person name="Bullock K."/>
            <person name="Deik A."/>
            <person name="Scott J."/>
            <person name="Pierce K.A."/>
            <person name="Xavier R.J."/>
            <person name="Alm E.J."/>
        </authorList>
    </citation>
    <scope>NUCLEOTIDE SEQUENCE [LARGE SCALE GENOMIC DNA]</scope>
    <source>
        <strain evidence="11 12">BIOML-A2</strain>
    </source>
</reference>
<dbReference type="PRINTS" id="PR00151">
    <property type="entry name" value="PORPHBDMNASE"/>
</dbReference>
<dbReference type="EMBL" id="WNCL01000024">
    <property type="protein sequence ID" value="MTU43634.1"/>
    <property type="molecule type" value="Genomic_DNA"/>
</dbReference>
<comment type="subunit">
    <text evidence="4 8">Monomer.</text>
</comment>
<evidence type="ECO:0000256" key="7">
    <source>
        <dbReference type="ARBA" id="ARBA00048169"/>
    </source>
</evidence>
<dbReference type="GO" id="GO:0006782">
    <property type="term" value="P:protoporphyrinogen IX biosynthetic process"/>
    <property type="evidence" value="ECO:0007669"/>
    <property type="project" value="UniProtKB-UniRule"/>
</dbReference>
<dbReference type="FunFam" id="3.40.190.10:FF:000004">
    <property type="entry name" value="Porphobilinogen deaminase"/>
    <property type="match status" value="1"/>
</dbReference>
<evidence type="ECO:0000256" key="8">
    <source>
        <dbReference type="HAMAP-Rule" id="MF_00260"/>
    </source>
</evidence>
<comment type="function">
    <text evidence="1 8">Tetrapolymerization of the monopyrrole PBG into the hydroxymethylbilane pre-uroporphyrinogen in several discrete steps.</text>
</comment>
<evidence type="ECO:0000259" key="9">
    <source>
        <dbReference type="Pfam" id="PF01379"/>
    </source>
</evidence>
<dbReference type="Pfam" id="PF03900">
    <property type="entry name" value="Porphobil_deamC"/>
    <property type="match status" value="1"/>
</dbReference>
<organism evidence="11 12">
    <name type="scientific">Parasutterella excrementihominis</name>
    <dbReference type="NCBI Taxonomy" id="487175"/>
    <lineage>
        <taxon>Bacteria</taxon>
        <taxon>Pseudomonadati</taxon>
        <taxon>Pseudomonadota</taxon>
        <taxon>Betaproteobacteria</taxon>
        <taxon>Burkholderiales</taxon>
        <taxon>Sutterellaceae</taxon>
        <taxon>Parasutterella</taxon>
    </lineage>
</organism>
<dbReference type="CDD" id="cd13646">
    <property type="entry name" value="PBP2_EcHMBS_like"/>
    <property type="match status" value="1"/>
</dbReference>
<dbReference type="InterPro" id="IPR022419">
    <property type="entry name" value="Porphobilin_deaminase_cofac_BS"/>
</dbReference>
<dbReference type="NCBIfam" id="TIGR00212">
    <property type="entry name" value="hemC"/>
    <property type="match status" value="1"/>
</dbReference>
<dbReference type="GO" id="GO:0005737">
    <property type="term" value="C:cytoplasm"/>
    <property type="evidence" value="ECO:0007669"/>
    <property type="project" value="UniProtKB-UniRule"/>
</dbReference>
<dbReference type="Pfam" id="PF01379">
    <property type="entry name" value="Porphobil_deam"/>
    <property type="match status" value="1"/>
</dbReference>
<dbReference type="RefSeq" id="WP_021868156.1">
    <property type="nucleotide sequence ID" value="NZ_CANTID010000006.1"/>
</dbReference>
<name>A0A6I3S3U4_9BURK</name>
<dbReference type="PANTHER" id="PTHR11557">
    <property type="entry name" value="PORPHOBILINOGEN DEAMINASE"/>
    <property type="match status" value="1"/>
</dbReference>
<evidence type="ECO:0000256" key="6">
    <source>
        <dbReference type="ARBA" id="ARBA00023244"/>
    </source>
</evidence>
<dbReference type="PIRSF" id="PIRSF001438">
    <property type="entry name" value="4pyrrol_synth_OHMeBilane_synth"/>
    <property type="match status" value="1"/>
</dbReference>
<proteinExistence type="inferred from homology"/>